<evidence type="ECO:0000256" key="1">
    <source>
        <dbReference type="ARBA" id="ARBA00022729"/>
    </source>
</evidence>
<reference evidence="4 5" key="1">
    <citation type="submission" date="2016-05" db="EMBL/GenBank/DDBJ databases">
        <title>A degradative enzymes factory behind the ericoid mycorrhizal symbiosis.</title>
        <authorList>
            <consortium name="DOE Joint Genome Institute"/>
            <person name="Martino E."/>
            <person name="Morin E."/>
            <person name="Grelet G."/>
            <person name="Kuo A."/>
            <person name="Kohler A."/>
            <person name="Daghino S."/>
            <person name="Barry K."/>
            <person name="Choi C."/>
            <person name="Cichocki N."/>
            <person name="Clum A."/>
            <person name="Copeland A."/>
            <person name="Hainaut M."/>
            <person name="Haridas S."/>
            <person name="Labutti K."/>
            <person name="Lindquist E."/>
            <person name="Lipzen A."/>
            <person name="Khouja H.-R."/>
            <person name="Murat C."/>
            <person name="Ohm R."/>
            <person name="Olson A."/>
            <person name="Spatafora J."/>
            <person name="Veneault-Fourrey C."/>
            <person name="Henrissat B."/>
            <person name="Grigoriev I."/>
            <person name="Martin F."/>
            <person name="Perotto S."/>
        </authorList>
    </citation>
    <scope>NUCLEOTIDE SEQUENCE [LARGE SCALE GENOMIC DNA]</scope>
    <source>
        <strain evidence="4 5">UAMH 7357</strain>
    </source>
</reference>
<dbReference type="AlphaFoldDB" id="A0A2J6Q0U2"/>
<keyword evidence="1 2" id="KW-0732">Signal</keyword>
<keyword evidence="5" id="KW-1185">Reference proteome</keyword>
<name>A0A2J6Q0U2_9HELO</name>
<proteinExistence type="predicted"/>
<dbReference type="Proteomes" id="UP000235672">
    <property type="component" value="Unassembled WGS sequence"/>
</dbReference>
<dbReference type="EMBL" id="KZ613487">
    <property type="protein sequence ID" value="PMD19806.1"/>
    <property type="molecule type" value="Genomic_DNA"/>
</dbReference>
<feature type="domain" description="Yeast cell wall synthesis Kre9/Knh1-like N-terminal" evidence="3">
    <location>
        <begin position="32"/>
        <end position="110"/>
    </location>
</feature>
<organism evidence="4 5">
    <name type="scientific">Hyaloscypha hepaticicola</name>
    <dbReference type="NCBI Taxonomy" id="2082293"/>
    <lineage>
        <taxon>Eukaryota</taxon>
        <taxon>Fungi</taxon>
        <taxon>Dikarya</taxon>
        <taxon>Ascomycota</taxon>
        <taxon>Pezizomycotina</taxon>
        <taxon>Leotiomycetes</taxon>
        <taxon>Helotiales</taxon>
        <taxon>Hyaloscyphaceae</taxon>
        <taxon>Hyaloscypha</taxon>
    </lineage>
</organism>
<protein>
    <recommendedName>
        <fullName evidence="3">Yeast cell wall synthesis Kre9/Knh1-like N-terminal domain-containing protein</fullName>
    </recommendedName>
</protein>
<evidence type="ECO:0000313" key="4">
    <source>
        <dbReference type="EMBL" id="PMD19806.1"/>
    </source>
</evidence>
<dbReference type="PANTHER" id="PTHR40633">
    <property type="entry name" value="MATRIX PROTEIN, PUTATIVE (AFU_ORTHOLOGUE AFUA_8G05410)-RELATED"/>
    <property type="match status" value="1"/>
</dbReference>
<dbReference type="PANTHER" id="PTHR40633:SF1">
    <property type="entry name" value="GPI ANCHORED SERINE-THREONINE RICH PROTEIN (AFU_ORTHOLOGUE AFUA_1G03630)"/>
    <property type="match status" value="1"/>
</dbReference>
<evidence type="ECO:0000313" key="5">
    <source>
        <dbReference type="Proteomes" id="UP000235672"/>
    </source>
</evidence>
<evidence type="ECO:0000256" key="2">
    <source>
        <dbReference type="SAM" id="SignalP"/>
    </source>
</evidence>
<gene>
    <name evidence="4" type="ORF">NA56DRAFT_188154</name>
</gene>
<feature type="chain" id="PRO_5014428107" description="Yeast cell wall synthesis Kre9/Knh1-like N-terminal domain-containing protein" evidence="2">
    <location>
        <begin position="21"/>
        <end position="193"/>
    </location>
</feature>
<dbReference type="Pfam" id="PF10342">
    <property type="entry name" value="Kre9_KNH"/>
    <property type="match status" value="1"/>
</dbReference>
<dbReference type="InterPro" id="IPR018466">
    <property type="entry name" value="Kre9/Knh1-like_N"/>
</dbReference>
<dbReference type="InterPro" id="IPR052982">
    <property type="entry name" value="SRP1/TIP1-like"/>
</dbReference>
<evidence type="ECO:0000259" key="3">
    <source>
        <dbReference type="Pfam" id="PF10342"/>
    </source>
</evidence>
<dbReference type="OrthoDB" id="2260257at2759"/>
<feature type="signal peptide" evidence="2">
    <location>
        <begin position="1"/>
        <end position="20"/>
    </location>
</feature>
<accession>A0A2J6Q0U2</accession>
<sequence length="193" mass="20796">MASFAWIFTVVALFARISNADNDFTYTRSPVAGKPFTITWTPGTYSTIDILLYTLTGYPYYVPTTGVPIVEGIANSGTYIWNVPATLEGYYSLAIARDANFAVSYSPKFALGPYTISTIDYATYTSVPQTTACTSAIPSPTGPNPFLIPDDAVLRVGVPFNVQWQPTTKGTVSLILNPSESNSYTIASAPILS</sequence>